<reference evidence="2 3" key="1">
    <citation type="submission" date="2016-07" db="EMBL/GenBank/DDBJ databases">
        <title>Pervasive Adenine N6-methylation of Active Genes in Fungi.</title>
        <authorList>
            <consortium name="DOE Joint Genome Institute"/>
            <person name="Mondo S.J."/>
            <person name="Dannebaum R.O."/>
            <person name="Kuo R.C."/>
            <person name="Labutti K."/>
            <person name="Haridas S."/>
            <person name="Kuo A."/>
            <person name="Salamov A."/>
            <person name="Ahrendt S.R."/>
            <person name="Lipzen A."/>
            <person name="Sullivan W."/>
            <person name="Andreopoulos W.B."/>
            <person name="Clum A."/>
            <person name="Lindquist E."/>
            <person name="Daum C."/>
            <person name="Ramamoorthy G.K."/>
            <person name="Gryganskyi A."/>
            <person name="Culley D."/>
            <person name="Magnuson J.K."/>
            <person name="James T.Y."/>
            <person name="O'Malley M.A."/>
            <person name="Stajich J.E."/>
            <person name="Spatafora J.W."/>
            <person name="Visel A."/>
            <person name="Grigoriev I.V."/>
        </authorList>
    </citation>
    <scope>NUCLEOTIDE SEQUENCE [LARGE SCALE GENOMIC DNA]</scope>
    <source>
        <strain evidence="2 3">CBS 129021</strain>
    </source>
</reference>
<feature type="region of interest" description="Disordered" evidence="1">
    <location>
        <begin position="1"/>
        <end position="38"/>
    </location>
</feature>
<evidence type="ECO:0000313" key="2">
    <source>
        <dbReference type="EMBL" id="ORY59603.1"/>
    </source>
</evidence>
<dbReference type="EMBL" id="MCFJ01000013">
    <property type="protein sequence ID" value="ORY59603.1"/>
    <property type="molecule type" value="Genomic_DNA"/>
</dbReference>
<dbReference type="RefSeq" id="XP_040712177.1">
    <property type="nucleotide sequence ID" value="XM_040860973.1"/>
</dbReference>
<comment type="caution">
    <text evidence="2">The sequence shown here is derived from an EMBL/GenBank/DDBJ whole genome shotgun (WGS) entry which is preliminary data.</text>
</comment>
<dbReference type="AlphaFoldDB" id="A0A1Y2DK47"/>
<dbReference type="GeneID" id="63777185"/>
<feature type="compositionally biased region" description="Low complexity" evidence="1">
    <location>
        <begin position="1"/>
        <end position="16"/>
    </location>
</feature>
<keyword evidence="3" id="KW-1185">Reference proteome</keyword>
<proteinExistence type="predicted"/>
<organism evidence="2 3">
    <name type="scientific">Pseudomassariella vexata</name>
    <dbReference type="NCBI Taxonomy" id="1141098"/>
    <lineage>
        <taxon>Eukaryota</taxon>
        <taxon>Fungi</taxon>
        <taxon>Dikarya</taxon>
        <taxon>Ascomycota</taxon>
        <taxon>Pezizomycotina</taxon>
        <taxon>Sordariomycetes</taxon>
        <taxon>Xylariomycetidae</taxon>
        <taxon>Amphisphaeriales</taxon>
        <taxon>Pseudomassariaceae</taxon>
        <taxon>Pseudomassariella</taxon>
    </lineage>
</organism>
<evidence type="ECO:0000256" key="1">
    <source>
        <dbReference type="SAM" id="MobiDB-lite"/>
    </source>
</evidence>
<sequence length="204" mass="21786">MSPVSSSPPSELPLESTFDPPPMFTHFPLPKASKPRLKLPRMSATAARKPLKSASALIGPTSTLAFAETPKSASMINPAEPCTFSTASVMGPQTPIWAMISFLAMRSPMRDPHAPSNGAMNPCSATRSTAVRSPAPWMLPAAFLSAKSREPNASTETPTSALSLRPRMAPWQAEIWALQESMASVIMPTPAETPRPPLPNVRLS</sequence>
<gene>
    <name evidence="2" type="ORF">BCR38DRAFT_445020</name>
</gene>
<protein>
    <submittedName>
        <fullName evidence="2">Uncharacterized protein</fullName>
    </submittedName>
</protein>
<dbReference type="InParanoid" id="A0A1Y2DK47"/>
<name>A0A1Y2DK47_9PEZI</name>
<accession>A0A1Y2DK47</accession>
<evidence type="ECO:0000313" key="3">
    <source>
        <dbReference type="Proteomes" id="UP000193689"/>
    </source>
</evidence>
<dbReference type="Proteomes" id="UP000193689">
    <property type="component" value="Unassembled WGS sequence"/>
</dbReference>